<feature type="region of interest" description="Disordered" evidence="4">
    <location>
        <begin position="1"/>
        <end position="30"/>
    </location>
</feature>
<dbReference type="GO" id="GO:0005886">
    <property type="term" value="C:plasma membrane"/>
    <property type="evidence" value="ECO:0007669"/>
    <property type="project" value="TreeGrafter"/>
</dbReference>
<dbReference type="InterPro" id="IPR003439">
    <property type="entry name" value="ABC_transporter-like_ATP-bd"/>
</dbReference>
<organism evidence="6 7">
    <name type="scientific">Planobispora takensis</name>
    <dbReference type="NCBI Taxonomy" id="1367882"/>
    <lineage>
        <taxon>Bacteria</taxon>
        <taxon>Bacillati</taxon>
        <taxon>Actinomycetota</taxon>
        <taxon>Actinomycetes</taxon>
        <taxon>Streptosporangiales</taxon>
        <taxon>Streptosporangiaceae</taxon>
        <taxon>Planobispora</taxon>
    </lineage>
</organism>
<accession>A0A8J3SSZ0</accession>
<comment type="caution">
    <text evidence="6">The sequence shown here is derived from an EMBL/GenBank/DDBJ whole genome shotgun (WGS) entry which is preliminary data.</text>
</comment>
<dbReference type="RefSeq" id="WP_239129494.1">
    <property type="nucleotide sequence ID" value="NZ_BOOK01000004.1"/>
</dbReference>
<dbReference type="InterPro" id="IPR027417">
    <property type="entry name" value="P-loop_NTPase"/>
</dbReference>
<keyword evidence="2" id="KW-0547">Nucleotide-binding</keyword>
<name>A0A8J3SSZ0_9ACTN</name>
<dbReference type="EMBL" id="BOOK01000004">
    <property type="protein sequence ID" value="GIH98804.1"/>
    <property type="molecule type" value="Genomic_DNA"/>
</dbReference>
<dbReference type="InterPro" id="IPR003593">
    <property type="entry name" value="AAA+_ATPase"/>
</dbReference>
<dbReference type="GO" id="GO:0005524">
    <property type="term" value="F:ATP binding"/>
    <property type="evidence" value="ECO:0007669"/>
    <property type="project" value="UniProtKB-KW"/>
</dbReference>
<dbReference type="SUPFAM" id="SSF52540">
    <property type="entry name" value="P-loop containing nucleoside triphosphate hydrolases"/>
    <property type="match status" value="1"/>
</dbReference>
<evidence type="ECO:0000256" key="2">
    <source>
        <dbReference type="ARBA" id="ARBA00022741"/>
    </source>
</evidence>
<dbReference type="InterPro" id="IPR051120">
    <property type="entry name" value="ABC_AA/LPS_Transport"/>
</dbReference>
<dbReference type="GO" id="GO:0016887">
    <property type="term" value="F:ATP hydrolysis activity"/>
    <property type="evidence" value="ECO:0007669"/>
    <property type="project" value="InterPro"/>
</dbReference>
<reference evidence="6" key="1">
    <citation type="submission" date="2021-01" db="EMBL/GenBank/DDBJ databases">
        <title>Whole genome shotgun sequence of Planobispora takensis NBRC 109077.</title>
        <authorList>
            <person name="Komaki H."/>
            <person name="Tamura T."/>
        </authorList>
    </citation>
    <scope>NUCLEOTIDE SEQUENCE</scope>
    <source>
        <strain evidence="6">NBRC 109077</strain>
    </source>
</reference>
<keyword evidence="1" id="KW-0813">Transport</keyword>
<evidence type="ECO:0000313" key="6">
    <source>
        <dbReference type="EMBL" id="GIH98804.1"/>
    </source>
</evidence>
<protein>
    <recommendedName>
        <fullName evidence="5">ABC transporter domain-containing protein</fullName>
    </recommendedName>
</protein>
<gene>
    <name evidence="6" type="ORF">Pta02_08130</name>
</gene>
<dbReference type="SMART" id="SM00382">
    <property type="entry name" value="AAA"/>
    <property type="match status" value="1"/>
</dbReference>
<dbReference type="Pfam" id="PF12399">
    <property type="entry name" value="BCA_ABC_TP_C"/>
    <property type="match status" value="1"/>
</dbReference>
<dbReference type="FunFam" id="3.40.50.300:FF:000421">
    <property type="entry name" value="Branched-chain amino acid ABC transporter ATP-binding protein"/>
    <property type="match status" value="1"/>
</dbReference>
<dbReference type="CDD" id="cd03219">
    <property type="entry name" value="ABC_Mj1267_LivG_branched"/>
    <property type="match status" value="1"/>
</dbReference>
<evidence type="ECO:0000256" key="3">
    <source>
        <dbReference type="ARBA" id="ARBA00022840"/>
    </source>
</evidence>
<dbReference type="AlphaFoldDB" id="A0A8J3SSZ0"/>
<evidence type="ECO:0000259" key="5">
    <source>
        <dbReference type="PROSITE" id="PS50893"/>
    </source>
</evidence>
<dbReference type="Proteomes" id="UP000634476">
    <property type="component" value="Unassembled WGS sequence"/>
</dbReference>
<feature type="domain" description="ABC transporter" evidence="5">
    <location>
        <begin position="51"/>
        <end position="294"/>
    </location>
</feature>
<evidence type="ECO:0000256" key="1">
    <source>
        <dbReference type="ARBA" id="ARBA00022448"/>
    </source>
</evidence>
<dbReference type="PROSITE" id="PS50893">
    <property type="entry name" value="ABC_TRANSPORTER_2"/>
    <property type="match status" value="1"/>
</dbReference>
<evidence type="ECO:0000256" key="4">
    <source>
        <dbReference type="SAM" id="MobiDB-lite"/>
    </source>
</evidence>
<dbReference type="Gene3D" id="3.40.50.300">
    <property type="entry name" value="P-loop containing nucleotide triphosphate hydrolases"/>
    <property type="match status" value="1"/>
</dbReference>
<dbReference type="InterPro" id="IPR032823">
    <property type="entry name" value="BCA_ABC_TP_C"/>
</dbReference>
<dbReference type="PANTHER" id="PTHR45772">
    <property type="entry name" value="CONSERVED COMPONENT OF ABC TRANSPORTER FOR NATURAL AMINO ACIDS-RELATED"/>
    <property type="match status" value="1"/>
</dbReference>
<evidence type="ECO:0000313" key="7">
    <source>
        <dbReference type="Proteomes" id="UP000634476"/>
    </source>
</evidence>
<keyword evidence="7" id="KW-1185">Reference proteome</keyword>
<dbReference type="Pfam" id="PF00005">
    <property type="entry name" value="ABC_tran"/>
    <property type="match status" value="1"/>
</dbReference>
<sequence length="295" mass="30214">MNGATDGGTGVNGRAGAGGEMGMDGRAGAGGGTGVNGEAGAEAREGVGAALAVEAVSVSFGGVHALSGVSFEVPAGQVCGVIGPNGAGKTTLFDVISGLRRPTSGSVTMAGRDVTAVPAVRRARAGLRRTFQRTQVFGRLTVADNVLTAMEWRGGGGGLLADLTGLPSRRARERERRRRVEEVLGLCGLTELRDAYAAALPVGRRRLVELARAVADGPSLLLLDEPTSGLDAEQTARLGEVVRSLNTTTLLVEHDMSFVMGVCDRLVVLDLGKVIATGTPAEVRDDPAVRAAYLG</sequence>
<proteinExistence type="predicted"/>
<keyword evidence="3" id="KW-0067">ATP-binding</keyword>